<evidence type="ECO:0000313" key="2">
    <source>
        <dbReference type="EMBL" id="AZR72596.1"/>
    </source>
</evidence>
<accession>A0A3S9SWA4</accession>
<evidence type="ECO:0000259" key="1">
    <source>
        <dbReference type="Pfam" id="PF10040"/>
    </source>
</evidence>
<organism evidence="2 3">
    <name type="scientific">Anoxybacter fermentans</name>
    <dbReference type="NCBI Taxonomy" id="1323375"/>
    <lineage>
        <taxon>Bacteria</taxon>
        <taxon>Bacillati</taxon>
        <taxon>Bacillota</taxon>
        <taxon>Clostridia</taxon>
        <taxon>Halanaerobiales</taxon>
        <taxon>Anoxybacter</taxon>
    </lineage>
</organism>
<proteinExistence type="predicted"/>
<reference evidence="2 3" key="1">
    <citation type="submission" date="2016-07" db="EMBL/GenBank/DDBJ databases">
        <title>Genome and transcriptome analysis of iron-reducing fermentative bacteria Anoxybacter fermentans.</title>
        <authorList>
            <person name="Zeng X."/>
            <person name="Shao Z."/>
        </authorList>
    </citation>
    <scope>NUCLEOTIDE SEQUENCE [LARGE SCALE GENOMIC DNA]</scope>
    <source>
        <strain evidence="2 3">DY22613</strain>
    </source>
</reference>
<dbReference type="Pfam" id="PF10040">
    <property type="entry name" value="CRISPR_Cas6"/>
    <property type="match status" value="1"/>
</dbReference>
<sequence>MNLKITQLDFSLTVLTKMSLPEHPESNFRGAFGNELRKLCCLTEKDICKGCRYEDQCAYRQIFEPVMDREELEKTSRRFLTKPRPYILEVKTNRQMEFLPGDEINLRFRFFGEINTYLPFIILSWQKVGQVGIGPDQGKFIISEVWNTNLMTGKAKRIYSEYLNLVYNIDLCMEMNQIDALVSEMPTDQIRIKLLTPMMLKANGRFVKRLEFELLMKNLFRRLSSLVFFYGEGELNLDFPTMLEKASEVKLVRDNTRLVSWSRYSTRQNQKIGMAGLVGEVIYEGELGPFLPYLVLGQYCYVGKNTVFGQGNYKIIPGRYKNKR</sequence>
<gene>
    <name evidence="2" type="ORF">BBF96_03855</name>
</gene>
<name>A0A3S9SWA4_9FIRM</name>
<dbReference type="RefSeq" id="WP_164730891.1">
    <property type="nucleotide sequence ID" value="NZ_CP016379.1"/>
</dbReference>
<dbReference type="InterPro" id="IPR019267">
    <property type="entry name" value="CRISPR-assoc_Cas6_C"/>
</dbReference>
<dbReference type="Gene3D" id="3.30.70.1900">
    <property type="match status" value="1"/>
</dbReference>
<feature type="domain" description="CRISPR-associated protein Cas6 C-terminal" evidence="1">
    <location>
        <begin position="192"/>
        <end position="313"/>
    </location>
</feature>
<dbReference type="AlphaFoldDB" id="A0A3S9SWA4"/>
<dbReference type="KEGG" id="aft:BBF96_03855"/>
<protein>
    <recommendedName>
        <fullName evidence="1">CRISPR-associated protein Cas6 C-terminal domain-containing protein</fullName>
    </recommendedName>
</protein>
<evidence type="ECO:0000313" key="3">
    <source>
        <dbReference type="Proteomes" id="UP000267250"/>
    </source>
</evidence>
<dbReference type="Proteomes" id="UP000267250">
    <property type="component" value="Chromosome"/>
</dbReference>
<dbReference type="EMBL" id="CP016379">
    <property type="protein sequence ID" value="AZR72596.1"/>
    <property type="molecule type" value="Genomic_DNA"/>
</dbReference>
<keyword evidence="3" id="KW-1185">Reference proteome</keyword>